<dbReference type="Pfam" id="PF07920">
    <property type="entry name" value="DUF1684"/>
    <property type="match status" value="1"/>
</dbReference>
<dbReference type="BioCyc" id="SESP1179773:BN6_RS18810-MONOMER"/>
<evidence type="ECO:0000256" key="1">
    <source>
        <dbReference type="SAM" id="MobiDB-lite"/>
    </source>
</evidence>
<gene>
    <name evidence="2" type="ordered locus">BN6_38880</name>
</gene>
<dbReference type="PATRIC" id="fig|1179773.3.peg.3889"/>
<dbReference type="EMBL" id="HE804045">
    <property type="protein sequence ID" value="CCH31177.1"/>
    <property type="molecule type" value="Genomic_DNA"/>
</dbReference>
<dbReference type="PANTHER" id="PTHR41913:SF1">
    <property type="entry name" value="DUF1684 DOMAIN-CONTAINING PROTEIN"/>
    <property type="match status" value="1"/>
</dbReference>
<dbReference type="PANTHER" id="PTHR41913">
    <property type="entry name" value="DUF1684 DOMAIN-CONTAINING PROTEIN"/>
    <property type="match status" value="1"/>
</dbReference>
<feature type="compositionally biased region" description="Basic and acidic residues" evidence="1">
    <location>
        <begin position="1"/>
        <end position="16"/>
    </location>
</feature>
<accession>K0K0W4</accession>
<reference evidence="2 3" key="1">
    <citation type="journal article" date="2012" name="BMC Genomics">
        <title>Complete genome sequence of Saccharothrix espanaensis DSM 44229T and comparison to the other completely sequenced Pseudonocardiaceae.</title>
        <authorList>
            <person name="Strobel T."/>
            <person name="Al-Dilaimi A."/>
            <person name="Blom J."/>
            <person name="Gessner A."/>
            <person name="Kalinowski J."/>
            <person name="Luzhetska M."/>
            <person name="Puhler A."/>
            <person name="Szczepanowski R."/>
            <person name="Bechthold A."/>
            <person name="Ruckert C."/>
        </authorList>
    </citation>
    <scope>NUCLEOTIDE SEQUENCE [LARGE SCALE GENOMIC DNA]</scope>
    <source>
        <strain evidence="3">ATCC 51144 / DSM 44229 / JCM 9112 / NBRC 15066 / NRRL 15764</strain>
    </source>
</reference>
<keyword evidence="3" id="KW-1185">Reference proteome</keyword>
<evidence type="ECO:0008006" key="4">
    <source>
        <dbReference type="Google" id="ProtNLM"/>
    </source>
</evidence>
<sequence length="311" mass="33654">MRDRGLGDPAPRHVREIPSGGTRNSRAAALLAPATVFREMRCAVSGVVQEQAVGFAERWQEWKREREQRLAEPHGWLALVSLDWLADTPRAYPGLPGVWWQDEDAAHFDPQGADVVHEGAPVTGPLRFELVKSGPTTRVVAGEVEIEVARRGGYLIRVHDPAAPALGAFRGVPSYRPQPEWVLTGTFEPFDEPRPTTVGAVVEGLSHVYTAPGVVRFRHGADEHVLTAFNGTSGGLSILFTDGTSGVTTYAANRSLAVDAPAADGTVVLDFNRAVNLPCAFTDYATCPLPPEGNRLPFDVEAGELTPYERS</sequence>
<dbReference type="eggNOG" id="COG3358">
    <property type="taxonomic scope" value="Bacteria"/>
</dbReference>
<dbReference type="InterPro" id="IPR012467">
    <property type="entry name" value="DUF1684"/>
</dbReference>
<feature type="region of interest" description="Disordered" evidence="1">
    <location>
        <begin position="1"/>
        <end position="23"/>
    </location>
</feature>
<dbReference type="HOGENOM" id="CLU_093051_0_0_11"/>
<dbReference type="Proteomes" id="UP000006281">
    <property type="component" value="Chromosome"/>
</dbReference>
<proteinExistence type="predicted"/>
<dbReference type="STRING" id="1179773.BN6_38880"/>
<name>K0K0W4_SACES</name>
<organism evidence="2 3">
    <name type="scientific">Saccharothrix espanaensis (strain ATCC 51144 / DSM 44229 / JCM 9112 / NBRC 15066 / NRRL 15764)</name>
    <dbReference type="NCBI Taxonomy" id="1179773"/>
    <lineage>
        <taxon>Bacteria</taxon>
        <taxon>Bacillati</taxon>
        <taxon>Actinomycetota</taxon>
        <taxon>Actinomycetes</taxon>
        <taxon>Pseudonocardiales</taxon>
        <taxon>Pseudonocardiaceae</taxon>
        <taxon>Saccharothrix</taxon>
    </lineage>
</organism>
<protein>
    <recommendedName>
        <fullName evidence="4">DUF1684 domain-containing protein</fullName>
    </recommendedName>
</protein>
<evidence type="ECO:0000313" key="2">
    <source>
        <dbReference type="EMBL" id="CCH31177.1"/>
    </source>
</evidence>
<dbReference type="AlphaFoldDB" id="K0K0W4"/>
<evidence type="ECO:0000313" key="3">
    <source>
        <dbReference type="Proteomes" id="UP000006281"/>
    </source>
</evidence>
<dbReference type="KEGG" id="sesp:BN6_38880"/>